<dbReference type="Proteomes" id="UP001472866">
    <property type="component" value="Chromosome 14"/>
</dbReference>
<evidence type="ECO:0000313" key="4">
    <source>
        <dbReference type="Proteomes" id="UP001472866"/>
    </source>
</evidence>
<dbReference type="InterPro" id="IPR001451">
    <property type="entry name" value="Hexapep"/>
</dbReference>
<proteinExistence type="inferred from homology"/>
<evidence type="ECO:0000313" key="3">
    <source>
        <dbReference type="EMBL" id="WZN66204.1"/>
    </source>
</evidence>
<dbReference type="SUPFAM" id="SSF51161">
    <property type="entry name" value="Trimeric LpxA-like enzymes"/>
    <property type="match status" value="1"/>
</dbReference>
<reference evidence="3 4" key="1">
    <citation type="submission" date="2024-03" db="EMBL/GenBank/DDBJ databases">
        <title>Complete genome sequence of the green alga Chloropicon roscoffensis RCC1871.</title>
        <authorList>
            <person name="Lemieux C."/>
            <person name="Pombert J.-F."/>
            <person name="Otis C."/>
            <person name="Turmel M."/>
        </authorList>
    </citation>
    <scope>NUCLEOTIDE SEQUENCE [LARGE SCALE GENOMIC DNA]</scope>
    <source>
        <strain evidence="3 4">RCC1871</strain>
    </source>
</reference>
<dbReference type="Pfam" id="PF00132">
    <property type="entry name" value="Hexapep"/>
    <property type="match status" value="1"/>
</dbReference>
<evidence type="ECO:0000256" key="2">
    <source>
        <dbReference type="ARBA" id="ARBA00034694"/>
    </source>
</evidence>
<comment type="similarity">
    <text evidence="1">Belongs to the gamma-class carbonic anhydrase family.</text>
</comment>
<gene>
    <name evidence="3" type="ORF">HKI87_14g77690</name>
</gene>
<dbReference type="PANTHER" id="PTHR13061:SF50">
    <property type="entry name" value="GAMMA CARBONIC ANHYDRASE 1, MITOCHONDRIAL"/>
    <property type="match status" value="1"/>
</dbReference>
<keyword evidence="4" id="KW-1185">Reference proteome</keyword>
<dbReference type="EMBL" id="CP151514">
    <property type="protein sequence ID" value="WZN66204.1"/>
    <property type="molecule type" value="Genomic_DNA"/>
</dbReference>
<sequence length="191" mass="20112">MLVVRAAGRRGLATWALEGVGRPSLGAGVFIAPSASVVGDVKIGDGSNVWYNCVLRGDVNMISVGERTNIQDGTVIHVAKNNAQGRSLNTTIGNDVTVGHAALLHACTLEDLSFVGMNAVVMDGAKVSTGAMLAAGSLLTPGKVVPSGELWGGRPARYMRDLTEKEREFLPVSAEKYAELARVHMENLVKV</sequence>
<dbReference type="PANTHER" id="PTHR13061">
    <property type="entry name" value="DYNACTIN SUBUNIT P25"/>
    <property type="match status" value="1"/>
</dbReference>
<name>A0AAX4PJU7_9CHLO</name>
<accession>A0AAX4PJU7</accession>
<dbReference type="Gene3D" id="2.160.10.10">
    <property type="entry name" value="Hexapeptide repeat proteins"/>
    <property type="match status" value="1"/>
</dbReference>
<dbReference type="InterPro" id="IPR050484">
    <property type="entry name" value="Transf_Hexapept/Carb_Anhydrase"/>
</dbReference>
<comment type="subcellular location">
    <subcellularLocation>
        <location evidence="2">Mitochondrion membrane</location>
        <topology evidence="2">Peripheral membrane protein</topology>
        <orientation evidence="2">Matrix side</orientation>
    </subcellularLocation>
</comment>
<dbReference type="CDD" id="cd04645">
    <property type="entry name" value="LbH_gamma_CA_like"/>
    <property type="match status" value="1"/>
</dbReference>
<dbReference type="InterPro" id="IPR011004">
    <property type="entry name" value="Trimer_LpxA-like_sf"/>
</dbReference>
<dbReference type="InterPro" id="IPR047324">
    <property type="entry name" value="LbH_gamma_CA-like"/>
</dbReference>
<organism evidence="3 4">
    <name type="scientific">Chloropicon roscoffensis</name>
    <dbReference type="NCBI Taxonomy" id="1461544"/>
    <lineage>
        <taxon>Eukaryota</taxon>
        <taxon>Viridiplantae</taxon>
        <taxon>Chlorophyta</taxon>
        <taxon>Chloropicophyceae</taxon>
        <taxon>Chloropicales</taxon>
        <taxon>Chloropicaceae</taxon>
        <taxon>Chloropicon</taxon>
    </lineage>
</organism>
<dbReference type="GO" id="GO:0031966">
    <property type="term" value="C:mitochondrial membrane"/>
    <property type="evidence" value="ECO:0007669"/>
    <property type="project" value="UniProtKB-SubCell"/>
</dbReference>
<evidence type="ECO:0000256" key="1">
    <source>
        <dbReference type="ARBA" id="ARBA00023595"/>
    </source>
</evidence>
<dbReference type="AlphaFoldDB" id="A0AAX4PJU7"/>
<protein>
    <submittedName>
        <fullName evidence="3">Gamma carbonic anhydrase</fullName>
    </submittedName>
</protein>